<dbReference type="InterPro" id="IPR006357">
    <property type="entry name" value="HAD-SF_hydro_IIA"/>
</dbReference>
<gene>
    <name evidence="1" type="ORF">EGYM00163_LOCUS45701</name>
</gene>
<dbReference type="InterPro" id="IPR036412">
    <property type="entry name" value="HAD-like_sf"/>
</dbReference>
<protein>
    <submittedName>
        <fullName evidence="1">Uncharacterized protein</fullName>
    </submittedName>
</protein>
<evidence type="ECO:0000313" key="1">
    <source>
        <dbReference type="EMBL" id="CAE0834401.1"/>
    </source>
</evidence>
<dbReference type="GO" id="GO:0005737">
    <property type="term" value="C:cytoplasm"/>
    <property type="evidence" value="ECO:0007669"/>
    <property type="project" value="TreeGrafter"/>
</dbReference>
<dbReference type="SUPFAM" id="SSF56784">
    <property type="entry name" value="HAD-like"/>
    <property type="match status" value="1"/>
</dbReference>
<dbReference type="InterPro" id="IPR023214">
    <property type="entry name" value="HAD_sf"/>
</dbReference>
<sequence>MAYPAFSQVAAHFKVIFMDSYGVVKNHKGLVDGVQQTLRWIKSEGKAFRLLTNDASRSQELQLKSLHQLGLHEIELHEIITSGMMAKQFLELKISSGKVAYLGTQNSAEYIAQTGLEYVPVSEVDLDNVDDISAFVFLDDEGFDWNTDFNKTVNLLRRKPMPVITANSDIFYPVAKHDVAIATGGLAKLVERMLNKRFIDYGKPDSQMFMYAYEGLMAEMGFVDRKDILMVGDTLQTDILGGNKFGVKTMLVLTGNTRVETVDLEIASSGIIPDFICESVQL</sequence>
<accession>A0A7S4GEE6</accession>
<reference evidence="1" key="1">
    <citation type="submission" date="2021-01" db="EMBL/GenBank/DDBJ databases">
        <authorList>
            <person name="Corre E."/>
            <person name="Pelletier E."/>
            <person name="Niang G."/>
            <person name="Scheremetjew M."/>
            <person name="Finn R."/>
            <person name="Kale V."/>
            <person name="Holt S."/>
            <person name="Cochrane G."/>
            <person name="Meng A."/>
            <person name="Brown T."/>
            <person name="Cohen L."/>
        </authorList>
    </citation>
    <scope>NUCLEOTIDE SEQUENCE</scope>
    <source>
        <strain evidence="1">CCMP1594</strain>
    </source>
</reference>
<dbReference type="Pfam" id="PF13242">
    <property type="entry name" value="Hydrolase_like"/>
    <property type="match status" value="1"/>
</dbReference>
<name>A0A7S4GEE6_9EUGL</name>
<dbReference type="EMBL" id="HBJA01133038">
    <property type="protein sequence ID" value="CAE0834401.1"/>
    <property type="molecule type" value="Transcribed_RNA"/>
</dbReference>
<dbReference type="GO" id="GO:0016791">
    <property type="term" value="F:phosphatase activity"/>
    <property type="evidence" value="ECO:0007669"/>
    <property type="project" value="TreeGrafter"/>
</dbReference>
<dbReference type="PANTHER" id="PTHR19288">
    <property type="entry name" value="4-NITROPHENYLPHOSPHATASE-RELATED"/>
    <property type="match status" value="1"/>
</dbReference>
<dbReference type="Pfam" id="PF13344">
    <property type="entry name" value="Hydrolase_6"/>
    <property type="match status" value="1"/>
</dbReference>
<dbReference type="Gene3D" id="3.40.50.1000">
    <property type="entry name" value="HAD superfamily/HAD-like"/>
    <property type="match status" value="2"/>
</dbReference>
<dbReference type="AlphaFoldDB" id="A0A7S4GEE6"/>
<dbReference type="PANTHER" id="PTHR19288:SF90">
    <property type="entry name" value="OS08G0542600 PROTEIN"/>
    <property type="match status" value="1"/>
</dbReference>
<dbReference type="NCBIfam" id="TIGR01460">
    <property type="entry name" value="HAD-SF-IIA"/>
    <property type="match status" value="1"/>
</dbReference>
<organism evidence="1">
    <name type="scientific">Eutreptiella gymnastica</name>
    <dbReference type="NCBI Taxonomy" id="73025"/>
    <lineage>
        <taxon>Eukaryota</taxon>
        <taxon>Discoba</taxon>
        <taxon>Euglenozoa</taxon>
        <taxon>Euglenida</taxon>
        <taxon>Spirocuta</taxon>
        <taxon>Euglenophyceae</taxon>
        <taxon>Eutreptiales</taxon>
        <taxon>Eutreptiaceae</taxon>
        <taxon>Eutreptiella</taxon>
    </lineage>
</organism>
<proteinExistence type="predicted"/>